<protein>
    <recommendedName>
        <fullName evidence="7">Thioredoxin</fullName>
    </recommendedName>
</protein>
<dbReference type="GO" id="GO:0045454">
    <property type="term" value="P:cell redox homeostasis"/>
    <property type="evidence" value="ECO:0007669"/>
    <property type="project" value="TreeGrafter"/>
</dbReference>
<dbReference type="InterPro" id="IPR049299">
    <property type="entry name" value="Thio2_N"/>
</dbReference>
<dbReference type="SUPFAM" id="SSF52833">
    <property type="entry name" value="Thioredoxin-like"/>
    <property type="match status" value="1"/>
</dbReference>
<feature type="domain" description="Thioredoxin" evidence="8">
    <location>
        <begin position="23"/>
        <end position="144"/>
    </location>
</feature>
<keyword evidence="10" id="KW-1185">Reference proteome</keyword>
<dbReference type="Pfam" id="PF21352">
    <property type="entry name" value="Zn_ribbon_Thio2"/>
    <property type="match status" value="1"/>
</dbReference>
<comment type="caution">
    <text evidence="9">The sequence shown here is derived from an EMBL/GenBank/DDBJ whole genome shotgun (WGS) entry which is preliminary data.</text>
</comment>
<dbReference type="PRINTS" id="PR00421">
    <property type="entry name" value="THIOREDOXIN"/>
</dbReference>
<dbReference type="GO" id="GO:0015035">
    <property type="term" value="F:protein-disulfide reductase activity"/>
    <property type="evidence" value="ECO:0007669"/>
    <property type="project" value="UniProtKB-UniRule"/>
</dbReference>
<evidence type="ECO:0000256" key="2">
    <source>
        <dbReference type="ARBA" id="ARBA00022448"/>
    </source>
</evidence>
<dbReference type="EMBL" id="JANHAX010000004">
    <property type="protein sequence ID" value="MDQ2091029.1"/>
    <property type="molecule type" value="Genomic_DNA"/>
</dbReference>
<dbReference type="CDD" id="cd02947">
    <property type="entry name" value="TRX_family"/>
    <property type="match status" value="1"/>
</dbReference>
<comment type="similarity">
    <text evidence="1">Belongs to the thioredoxin family.</text>
</comment>
<proteinExistence type="inferred from homology"/>
<dbReference type="PROSITE" id="PS00194">
    <property type="entry name" value="THIOREDOXIN_1"/>
    <property type="match status" value="1"/>
</dbReference>
<gene>
    <name evidence="9" type="primary">trxC</name>
    <name evidence="9" type="ORF">NO357_14080</name>
</gene>
<evidence type="ECO:0000313" key="10">
    <source>
        <dbReference type="Proteomes" id="UP001226762"/>
    </source>
</evidence>
<organism evidence="9 10">
    <name type="scientific">Marimonas arenosa</name>
    <dbReference type="NCBI Taxonomy" id="1795305"/>
    <lineage>
        <taxon>Bacteria</taxon>
        <taxon>Pseudomonadati</taxon>
        <taxon>Pseudomonadota</taxon>
        <taxon>Alphaproteobacteria</taxon>
        <taxon>Rhodobacterales</taxon>
        <taxon>Paracoccaceae</taxon>
        <taxon>Marimonas</taxon>
    </lineage>
</organism>
<reference evidence="9" key="1">
    <citation type="submission" date="2022-07" db="EMBL/GenBank/DDBJ databases">
        <authorList>
            <person name="Otstavnykh N."/>
            <person name="Isaeva M."/>
            <person name="Bystritskaya E."/>
        </authorList>
    </citation>
    <scope>NUCLEOTIDE SEQUENCE</scope>
    <source>
        <strain evidence="9">KCTC 52189</strain>
    </source>
</reference>
<dbReference type="NCBIfam" id="NF008229">
    <property type="entry name" value="PRK10996.1"/>
    <property type="match status" value="1"/>
</dbReference>
<dbReference type="AlphaFoldDB" id="A0AAE3WE57"/>
<name>A0AAE3WE57_9RHOB</name>
<keyword evidence="4" id="KW-0249">Electron transport</keyword>
<accession>A0AAE3WE57</accession>
<sequence>MAQAMKLTCLDCGQVNRVPSDRVSAGAKCGTCGAKLVSNKAIEVDFATLQKAARNDDLPLVVDFWAPWCGPCRMMAPEFAKAAQELNGQARLVKLNTENYPQAGQAYGIRGIPTMAGFRGGREKARQSGAMPSTSIVSWVKDAV</sequence>
<dbReference type="InterPro" id="IPR017937">
    <property type="entry name" value="Thioredoxin_CS"/>
</dbReference>
<dbReference type="GO" id="GO:0005829">
    <property type="term" value="C:cytosol"/>
    <property type="evidence" value="ECO:0007669"/>
    <property type="project" value="TreeGrafter"/>
</dbReference>
<dbReference type="Gene3D" id="2.30.30.380">
    <property type="entry name" value="Zn-finger domain of Sec23/24"/>
    <property type="match status" value="1"/>
</dbReference>
<evidence type="ECO:0000256" key="5">
    <source>
        <dbReference type="ARBA" id="ARBA00023157"/>
    </source>
</evidence>
<keyword evidence="6" id="KW-0676">Redox-active center</keyword>
<keyword evidence="2" id="KW-0813">Transport</keyword>
<dbReference type="InterPro" id="IPR036249">
    <property type="entry name" value="Thioredoxin-like_sf"/>
</dbReference>
<dbReference type="InterPro" id="IPR005746">
    <property type="entry name" value="Thioredoxin"/>
</dbReference>
<dbReference type="Pfam" id="PF00085">
    <property type="entry name" value="Thioredoxin"/>
    <property type="match status" value="1"/>
</dbReference>
<evidence type="ECO:0000256" key="1">
    <source>
        <dbReference type="ARBA" id="ARBA00008987"/>
    </source>
</evidence>
<dbReference type="InterPro" id="IPR013766">
    <property type="entry name" value="Thioredoxin_domain"/>
</dbReference>
<keyword evidence="3" id="KW-0479">Metal-binding</keyword>
<dbReference type="PANTHER" id="PTHR45663">
    <property type="entry name" value="GEO12009P1"/>
    <property type="match status" value="1"/>
</dbReference>
<evidence type="ECO:0000256" key="3">
    <source>
        <dbReference type="ARBA" id="ARBA00022723"/>
    </source>
</evidence>
<dbReference type="PROSITE" id="PS51352">
    <property type="entry name" value="THIOREDOXIN_2"/>
    <property type="match status" value="1"/>
</dbReference>
<keyword evidence="5" id="KW-1015">Disulfide bond</keyword>
<dbReference type="Proteomes" id="UP001226762">
    <property type="component" value="Unassembled WGS sequence"/>
</dbReference>
<dbReference type="RefSeq" id="WP_306736317.1">
    <property type="nucleotide sequence ID" value="NZ_JANHAX010000004.1"/>
</dbReference>
<evidence type="ECO:0000256" key="7">
    <source>
        <dbReference type="NCBIfam" id="TIGR01068"/>
    </source>
</evidence>
<dbReference type="PANTHER" id="PTHR45663:SF11">
    <property type="entry name" value="GEO12009P1"/>
    <property type="match status" value="1"/>
</dbReference>
<evidence type="ECO:0000259" key="8">
    <source>
        <dbReference type="PROSITE" id="PS51352"/>
    </source>
</evidence>
<reference evidence="9" key="2">
    <citation type="submission" date="2023-02" db="EMBL/GenBank/DDBJ databases">
        <title>'Rhodoalgimonas zhirmunskyi' gen. nov., isolated from a red alga.</title>
        <authorList>
            <person name="Nedashkovskaya O.I."/>
            <person name="Otstavnykh N.Y."/>
            <person name="Bystritskaya E.P."/>
            <person name="Balabanova L.A."/>
            <person name="Isaeva M.P."/>
        </authorList>
    </citation>
    <scope>NUCLEOTIDE SEQUENCE</scope>
    <source>
        <strain evidence="9">KCTC 52189</strain>
    </source>
</reference>
<dbReference type="Gene3D" id="3.40.30.10">
    <property type="entry name" value="Glutaredoxin"/>
    <property type="match status" value="1"/>
</dbReference>
<dbReference type="GO" id="GO:0046872">
    <property type="term" value="F:metal ion binding"/>
    <property type="evidence" value="ECO:0007669"/>
    <property type="project" value="UniProtKB-KW"/>
</dbReference>
<evidence type="ECO:0000256" key="4">
    <source>
        <dbReference type="ARBA" id="ARBA00022982"/>
    </source>
</evidence>
<dbReference type="NCBIfam" id="TIGR01068">
    <property type="entry name" value="thioredoxin"/>
    <property type="match status" value="1"/>
</dbReference>
<evidence type="ECO:0000256" key="6">
    <source>
        <dbReference type="ARBA" id="ARBA00023284"/>
    </source>
</evidence>
<evidence type="ECO:0000313" key="9">
    <source>
        <dbReference type="EMBL" id="MDQ2091029.1"/>
    </source>
</evidence>